<evidence type="ECO:0000313" key="1">
    <source>
        <dbReference type="EMBL" id="EGG04381.1"/>
    </source>
</evidence>
<dbReference type="InterPro" id="IPR011989">
    <property type="entry name" value="ARM-like"/>
</dbReference>
<protein>
    <submittedName>
        <fullName evidence="1">Uncharacterized protein</fullName>
    </submittedName>
</protein>
<keyword evidence="2" id="KW-1185">Reference proteome</keyword>
<dbReference type="Proteomes" id="UP000001072">
    <property type="component" value="Unassembled WGS sequence"/>
</dbReference>
<gene>
    <name evidence="1" type="ORF">MELLADRAFT_108331</name>
</gene>
<dbReference type="EMBL" id="GL883118">
    <property type="protein sequence ID" value="EGG04381.1"/>
    <property type="molecule type" value="Genomic_DNA"/>
</dbReference>
<dbReference type="InParanoid" id="F4RSR8"/>
<sequence>MHITVIEKFSDRPLNDEDLPTIEKIVRILIDGFHSNCPDALGFTVEGLTLVSEKGFIRKLLILNQDLDTSIAYGISTITKNLLLVKEIQSEEDQVTGILRKLATHQNQPKQNKIEEIDQDDFIVIEDEVYWISNLIFKNHVLVGLVGKSSKSECHIVCRLTVLSVNNIGVGFQNAKV</sequence>
<reference evidence="2" key="1">
    <citation type="journal article" date="2011" name="Proc. Natl. Acad. Sci. U.S.A.">
        <title>Obligate biotrophy features unraveled by the genomic analysis of rust fungi.</title>
        <authorList>
            <person name="Duplessis S."/>
            <person name="Cuomo C.A."/>
            <person name="Lin Y.-C."/>
            <person name="Aerts A."/>
            <person name="Tisserant E."/>
            <person name="Veneault-Fourrey C."/>
            <person name="Joly D.L."/>
            <person name="Hacquard S."/>
            <person name="Amselem J."/>
            <person name="Cantarel B.L."/>
            <person name="Chiu R."/>
            <person name="Coutinho P.M."/>
            <person name="Feau N."/>
            <person name="Field M."/>
            <person name="Frey P."/>
            <person name="Gelhaye E."/>
            <person name="Goldberg J."/>
            <person name="Grabherr M.G."/>
            <person name="Kodira C.D."/>
            <person name="Kohler A."/>
            <person name="Kuees U."/>
            <person name="Lindquist E.A."/>
            <person name="Lucas S.M."/>
            <person name="Mago R."/>
            <person name="Mauceli E."/>
            <person name="Morin E."/>
            <person name="Murat C."/>
            <person name="Pangilinan J.L."/>
            <person name="Park R."/>
            <person name="Pearson M."/>
            <person name="Quesneville H."/>
            <person name="Rouhier N."/>
            <person name="Sakthikumar S."/>
            <person name="Salamov A.A."/>
            <person name="Schmutz J."/>
            <person name="Selles B."/>
            <person name="Shapiro H."/>
            <person name="Tanguay P."/>
            <person name="Tuskan G.A."/>
            <person name="Henrissat B."/>
            <person name="Van de Peer Y."/>
            <person name="Rouze P."/>
            <person name="Ellis J.G."/>
            <person name="Dodds P.N."/>
            <person name="Schein J.E."/>
            <person name="Zhong S."/>
            <person name="Hamelin R.C."/>
            <person name="Grigoriev I.V."/>
            <person name="Szabo L.J."/>
            <person name="Martin F."/>
        </authorList>
    </citation>
    <scope>NUCLEOTIDE SEQUENCE [LARGE SCALE GENOMIC DNA]</scope>
    <source>
        <strain evidence="2">98AG31 / pathotype 3-4-7</strain>
    </source>
</reference>
<dbReference type="HOGENOM" id="CLU_1518200_0_0_1"/>
<dbReference type="OrthoDB" id="199930at2759"/>
<dbReference type="RefSeq" id="XP_007412172.1">
    <property type="nucleotide sequence ID" value="XM_007412110.1"/>
</dbReference>
<dbReference type="KEGG" id="mlr:MELLADRAFT_108331"/>
<name>F4RSR8_MELLP</name>
<dbReference type="VEuPathDB" id="FungiDB:MELLADRAFT_108331"/>
<dbReference type="GeneID" id="18923448"/>
<dbReference type="AlphaFoldDB" id="F4RSR8"/>
<evidence type="ECO:0000313" key="2">
    <source>
        <dbReference type="Proteomes" id="UP000001072"/>
    </source>
</evidence>
<accession>F4RSR8</accession>
<organism evidence="2">
    <name type="scientific">Melampsora larici-populina (strain 98AG31 / pathotype 3-4-7)</name>
    <name type="common">Poplar leaf rust fungus</name>
    <dbReference type="NCBI Taxonomy" id="747676"/>
    <lineage>
        <taxon>Eukaryota</taxon>
        <taxon>Fungi</taxon>
        <taxon>Dikarya</taxon>
        <taxon>Basidiomycota</taxon>
        <taxon>Pucciniomycotina</taxon>
        <taxon>Pucciniomycetes</taxon>
        <taxon>Pucciniales</taxon>
        <taxon>Melampsoraceae</taxon>
        <taxon>Melampsora</taxon>
    </lineage>
</organism>
<dbReference type="STRING" id="747676.F4RSR8"/>
<proteinExistence type="predicted"/>
<dbReference type="Gene3D" id="1.25.10.10">
    <property type="entry name" value="Leucine-rich Repeat Variant"/>
    <property type="match status" value="1"/>
</dbReference>